<name>U1HV02_ENDPU</name>
<protein>
    <recommendedName>
        <fullName evidence="3">DUF4219 domain-containing protein</fullName>
    </recommendedName>
</protein>
<accession>U1HV02</accession>
<dbReference type="EMBL" id="KE720974">
    <property type="protein sequence ID" value="ERF73139.1"/>
    <property type="molecule type" value="Genomic_DNA"/>
</dbReference>
<dbReference type="GeneID" id="19243990"/>
<evidence type="ECO:0000313" key="1">
    <source>
        <dbReference type="EMBL" id="ERF73139.1"/>
    </source>
</evidence>
<dbReference type="Proteomes" id="UP000019373">
    <property type="component" value="Unassembled WGS sequence"/>
</dbReference>
<reference evidence="2" key="1">
    <citation type="journal article" date="2014" name="BMC Genomics">
        <title>Genome characteristics reveal the impact of lichenization on lichen-forming fungus Endocarpon pusillum Hedwig (Verrucariales, Ascomycota).</title>
        <authorList>
            <person name="Wang Y.-Y."/>
            <person name="Liu B."/>
            <person name="Zhang X.-Y."/>
            <person name="Zhou Q.-M."/>
            <person name="Zhang T."/>
            <person name="Li H."/>
            <person name="Yu Y.-F."/>
            <person name="Zhang X.-L."/>
            <person name="Hao X.-Y."/>
            <person name="Wang M."/>
            <person name="Wang L."/>
            <person name="Wei J.-C."/>
        </authorList>
    </citation>
    <scope>NUCLEOTIDE SEQUENCE [LARGE SCALE GENOMIC DNA]</scope>
    <source>
        <strain evidence="2">Z07020 / HMAS-L-300199</strain>
    </source>
</reference>
<evidence type="ECO:0008006" key="3">
    <source>
        <dbReference type="Google" id="ProtNLM"/>
    </source>
</evidence>
<sequence length="170" mass="19764">MDSSYDSSSYEKACIPLLKGTEDYFSWSRVMKARLDRLKAWSPIVSDPPVNRGRTKAPITLARFREYSTPNTLWEALEQAYVAPLITEQLRALQNLLSLRRSQYPDIRQYTTAYKTSKFLEKYKNGTQLADPEELYTTLYRLREDPKKDTKKPALTANIMTGKRKRNDTP</sequence>
<evidence type="ECO:0000313" key="2">
    <source>
        <dbReference type="Proteomes" id="UP000019373"/>
    </source>
</evidence>
<dbReference type="AlphaFoldDB" id="U1HV02"/>
<proteinExistence type="predicted"/>
<dbReference type="RefSeq" id="XP_007801220.1">
    <property type="nucleotide sequence ID" value="XM_007803029.1"/>
</dbReference>
<gene>
    <name evidence="1" type="ORF">EPUS_09157</name>
</gene>
<organism evidence="1 2">
    <name type="scientific">Endocarpon pusillum (strain Z07020 / HMAS-L-300199)</name>
    <name type="common">Lichen-forming fungus</name>
    <dbReference type="NCBI Taxonomy" id="1263415"/>
    <lineage>
        <taxon>Eukaryota</taxon>
        <taxon>Fungi</taxon>
        <taxon>Dikarya</taxon>
        <taxon>Ascomycota</taxon>
        <taxon>Pezizomycotina</taxon>
        <taxon>Eurotiomycetes</taxon>
        <taxon>Chaetothyriomycetidae</taxon>
        <taxon>Verrucariales</taxon>
        <taxon>Verrucariaceae</taxon>
        <taxon>Endocarpon</taxon>
    </lineage>
</organism>
<dbReference type="HOGENOM" id="CLU_1570643_0_0_1"/>
<keyword evidence="2" id="KW-1185">Reference proteome</keyword>